<sequence length="487" mass="53896">MKKTLKYIIPLVAALQLASCKNALDVVPNSEFSPGNVLTTEAGIRSLLYSAYANAQLQTNSRYWINDSEDCTDIGYNTDGAENGQLIQIINFNWTANLGTLAADIWAPSYASIRDANGVIENIDNVNTADATKKLYKAEARVLRAKAYAFLYSFFGPVPLRTSTIQSGDLARASDDVMKSFIETEITESLADLPDPGKEAAFGRINKAVANGILAKFFLNTKQWQKAADASQAIINFGYYSLYPVFADMFRTANEQNKEMILVLQCRNETDYSNWYQCGALPVGYKSSPQFPGYTYASTMSIFATNYRLRTAFVSSYDPADKRLATICTSYINNSNVTVNILANDNARCFKYWDNAQVGNNAGTDVPIIRYADILLTRTEALNELNGPTTECFTLINQVRARAGVANLTLAITPTKDAFRDAILRERGWEFVGEGKRREDLIRQGKFLSSALTRGIPAANVTDNKLVFPIPQSEIDANKLCVQNPGY</sequence>
<keyword evidence="5" id="KW-0998">Cell outer membrane</keyword>
<gene>
    <name evidence="9" type="ORF">IRJ18_12320</name>
</gene>
<proteinExistence type="inferred from homology"/>
<evidence type="ECO:0000256" key="6">
    <source>
        <dbReference type="SAM" id="SignalP"/>
    </source>
</evidence>
<dbReference type="Gene3D" id="1.25.40.390">
    <property type="match status" value="1"/>
</dbReference>
<evidence type="ECO:0000259" key="7">
    <source>
        <dbReference type="Pfam" id="PF07980"/>
    </source>
</evidence>
<feature type="chain" id="PRO_5046777601" evidence="6">
    <location>
        <begin position="24"/>
        <end position="487"/>
    </location>
</feature>
<comment type="subcellular location">
    <subcellularLocation>
        <location evidence="1">Cell outer membrane</location>
    </subcellularLocation>
</comment>
<dbReference type="InterPro" id="IPR033985">
    <property type="entry name" value="SusD-like_N"/>
</dbReference>
<dbReference type="InterPro" id="IPR011990">
    <property type="entry name" value="TPR-like_helical_dom_sf"/>
</dbReference>
<dbReference type="EMBL" id="JADFFM010000001">
    <property type="protein sequence ID" value="MBE9667148.1"/>
    <property type="molecule type" value="Genomic_DNA"/>
</dbReference>
<keyword evidence="3 6" id="KW-0732">Signal</keyword>
<evidence type="ECO:0000256" key="4">
    <source>
        <dbReference type="ARBA" id="ARBA00023136"/>
    </source>
</evidence>
<evidence type="ECO:0000259" key="8">
    <source>
        <dbReference type="Pfam" id="PF14322"/>
    </source>
</evidence>
<evidence type="ECO:0000313" key="10">
    <source>
        <dbReference type="Proteomes" id="UP000632774"/>
    </source>
</evidence>
<evidence type="ECO:0000313" key="9">
    <source>
        <dbReference type="EMBL" id="MBE9667148.1"/>
    </source>
</evidence>
<dbReference type="Pfam" id="PF14322">
    <property type="entry name" value="SusD-like_3"/>
    <property type="match status" value="1"/>
</dbReference>
<organism evidence="9 10">
    <name type="scientific">Mucilaginibacter boryungensis</name>
    <dbReference type="NCBI Taxonomy" id="768480"/>
    <lineage>
        <taxon>Bacteria</taxon>
        <taxon>Pseudomonadati</taxon>
        <taxon>Bacteroidota</taxon>
        <taxon>Sphingobacteriia</taxon>
        <taxon>Sphingobacteriales</taxon>
        <taxon>Sphingobacteriaceae</taxon>
        <taxon>Mucilaginibacter</taxon>
    </lineage>
</organism>
<reference evidence="9 10" key="1">
    <citation type="submission" date="2020-10" db="EMBL/GenBank/DDBJ databases">
        <title>Mucilaginibacter mali sp. nov., isolated from rhizosphere soil of apple orchard.</title>
        <authorList>
            <person name="Lee J.-S."/>
            <person name="Kim H.S."/>
            <person name="Kim J.-S."/>
        </authorList>
    </citation>
    <scope>NUCLEOTIDE SEQUENCE [LARGE SCALE GENOMIC DNA]</scope>
    <source>
        <strain evidence="9 10">KCTC 23157</strain>
    </source>
</reference>
<feature type="signal peptide" evidence="6">
    <location>
        <begin position="1"/>
        <end position="23"/>
    </location>
</feature>
<name>A0ABR9XID8_9SPHI</name>
<evidence type="ECO:0000256" key="3">
    <source>
        <dbReference type="ARBA" id="ARBA00022729"/>
    </source>
</evidence>
<feature type="domain" description="RagB/SusD" evidence="7">
    <location>
        <begin position="351"/>
        <end position="487"/>
    </location>
</feature>
<evidence type="ECO:0000256" key="1">
    <source>
        <dbReference type="ARBA" id="ARBA00004442"/>
    </source>
</evidence>
<accession>A0ABR9XID8</accession>
<dbReference type="SUPFAM" id="SSF48452">
    <property type="entry name" value="TPR-like"/>
    <property type="match status" value="1"/>
</dbReference>
<dbReference type="RefSeq" id="WP_194106498.1">
    <property type="nucleotide sequence ID" value="NZ_JADFFM010000001.1"/>
</dbReference>
<feature type="domain" description="SusD-like N-terminal" evidence="8">
    <location>
        <begin position="24"/>
        <end position="219"/>
    </location>
</feature>
<dbReference type="InterPro" id="IPR012944">
    <property type="entry name" value="SusD_RagB_dom"/>
</dbReference>
<dbReference type="Proteomes" id="UP000632774">
    <property type="component" value="Unassembled WGS sequence"/>
</dbReference>
<comment type="similarity">
    <text evidence="2">Belongs to the SusD family.</text>
</comment>
<keyword evidence="4" id="KW-0472">Membrane</keyword>
<evidence type="ECO:0000256" key="5">
    <source>
        <dbReference type="ARBA" id="ARBA00023237"/>
    </source>
</evidence>
<evidence type="ECO:0000256" key="2">
    <source>
        <dbReference type="ARBA" id="ARBA00006275"/>
    </source>
</evidence>
<protein>
    <submittedName>
        <fullName evidence="9">RagB/SusD family nutrient uptake outer membrane protein</fullName>
    </submittedName>
</protein>
<comment type="caution">
    <text evidence="9">The sequence shown here is derived from an EMBL/GenBank/DDBJ whole genome shotgun (WGS) entry which is preliminary data.</text>
</comment>
<dbReference type="Pfam" id="PF07980">
    <property type="entry name" value="SusD_RagB"/>
    <property type="match status" value="1"/>
</dbReference>
<keyword evidence="10" id="KW-1185">Reference proteome</keyword>